<dbReference type="Pfam" id="PF00389">
    <property type="entry name" value="2-Hacid_dh"/>
    <property type="match status" value="1"/>
</dbReference>
<organism evidence="5 6">
    <name type="scientific">Acrobeloides nanus</name>
    <dbReference type="NCBI Taxonomy" id="290746"/>
    <lineage>
        <taxon>Eukaryota</taxon>
        <taxon>Metazoa</taxon>
        <taxon>Ecdysozoa</taxon>
        <taxon>Nematoda</taxon>
        <taxon>Chromadorea</taxon>
        <taxon>Rhabditida</taxon>
        <taxon>Tylenchina</taxon>
        <taxon>Cephalobomorpha</taxon>
        <taxon>Cephaloboidea</taxon>
        <taxon>Cephalobidae</taxon>
        <taxon>Acrobeloides</taxon>
    </lineage>
</organism>
<dbReference type="GO" id="GO:0051287">
    <property type="term" value="F:NAD binding"/>
    <property type="evidence" value="ECO:0007669"/>
    <property type="project" value="InterPro"/>
</dbReference>
<keyword evidence="3" id="KW-0520">NAD</keyword>
<dbReference type="Gene3D" id="3.40.50.720">
    <property type="entry name" value="NAD(P)-binding Rossmann-like Domain"/>
    <property type="match status" value="1"/>
</dbReference>
<dbReference type="Proteomes" id="UP000887540">
    <property type="component" value="Unplaced"/>
</dbReference>
<sequence>MIRIESVLVADEIEQECLDLLNSKGIKVEKKNKLSKNELIEELKNFDAVLVRSATKITGEIIQASAGKLKLIGRAGTGVDNIDVKTATEYGIVVMNTPGWFKNFKNYFKNERKKAIR</sequence>
<protein>
    <submittedName>
        <fullName evidence="6">D-isomer specific 2-hydroxyacid dehydrogenase catalytic domain-containing protein</fullName>
    </submittedName>
</protein>
<dbReference type="WBParaSite" id="ACRNAN_scaffold454.g8122.t1">
    <property type="protein sequence ID" value="ACRNAN_scaffold454.g8122.t1"/>
    <property type="gene ID" value="ACRNAN_scaffold454.g8122"/>
</dbReference>
<evidence type="ECO:0000256" key="2">
    <source>
        <dbReference type="ARBA" id="ARBA00023002"/>
    </source>
</evidence>
<evidence type="ECO:0000313" key="6">
    <source>
        <dbReference type="WBParaSite" id="ACRNAN_scaffold454.g8122.t1"/>
    </source>
</evidence>
<dbReference type="SUPFAM" id="SSF52283">
    <property type="entry name" value="Formate/glycerate dehydrogenase catalytic domain-like"/>
    <property type="match status" value="1"/>
</dbReference>
<dbReference type="InterPro" id="IPR050857">
    <property type="entry name" value="D-2-hydroxyacid_DH"/>
</dbReference>
<evidence type="ECO:0000259" key="4">
    <source>
        <dbReference type="Pfam" id="PF00389"/>
    </source>
</evidence>
<keyword evidence="2" id="KW-0560">Oxidoreductase</keyword>
<evidence type="ECO:0000256" key="3">
    <source>
        <dbReference type="ARBA" id="ARBA00023027"/>
    </source>
</evidence>
<name>A0A914DWK7_9BILA</name>
<accession>A0A914DWK7</accession>
<evidence type="ECO:0000256" key="1">
    <source>
        <dbReference type="ARBA" id="ARBA00005854"/>
    </source>
</evidence>
<dbReference type="FunFam" id="3.40.50.720:FF:000038">
    <property type="entry name" value="D-3-phosphoglycerate dehydrogenase"/>
    <property type="match status" value="1"/>
</dbReference>
<keyword evidence="5" id="KW-1185">Reference proteome</keyword>
<feature type="domain" description="D-isomer specific 2-hydroxyacid dehydrogenase catalytic" evidence="4">
    <location>
        <begin position="7"/>
        <end position="100"/>
    </location>
</feature>
<dbReference type="AlphaFoldDB" id="A0A914DWK7"/>
<dbReference type="GO" id="GO:0016616">
    <property type="term" value="F:oxidoreductase activity, acting on the CH-OH group of donors, NAD or NADP as acceptor"/>
    <property type="evidence" value="ECO:0007669"/>
    <property type="project" value="InterPro"/>
</dbReference>
<dbReference type="PANTHER" id="PTHR42789:SF1">
    <property type="entry name" value="D-ISOMER SPECIFIC 2-HYDROXYACID DEHYDROGENASE FAMILY PROTEIN (AFU_ORTHOLOGUE AFUA_6G10090)"/>
    <property type="match status" value="1"/>
</dbReference>
<evidence type="ECO:0000313" key="5">
    <source>
        <dbReference type="Proteomes" id="UP000887540"/>
    </source>
</evidence>
<comment type="similarity">
    <text evidence="1">Belongs to the D-isomer specific 2-hydroxyacid dehydrogenase family.</text>
</comment>
<dbReference type="PANTHER" id="PTHR42789">
    <property type="entry name" value="D-ISOMER SPECIFIC 2-HYDROXYACID DEHYDROGENASE FAMILY PROTEIN (AFU_ORTHOLOGUE AFUA_6G10090)"/>
    <property type="match status" value="1"/>
</dbReference>
<dbReference type="InterPro" id="IPR006139">
    <property type="entry name" value="D-isomer_2_OHA_DH_cat_dom"/>
</dbReference>
<reference evidence="6" key="1">
    <citation type="submission" date="2022-11" db="UniProtKB">
        <authorList>
            <consortium name="WormBaseParasite"/>
        </authorList>
    </citation>
    <scope>IDENTIFICATION</scope>
</reference>
<proteinExistence type="inferred from homology"/>